<proteinExistence type="predicted"/>
<feature type="region of interest" description="Disordered" evidence="1">
    <location>
        <begin position="1"/>
        <end position="76"/>
    </location>
</feature>
<organism evidence="2 3">
    <name type="scientific">Gossypium barbadense</name>
    <name type="common">Sea Island cotton</name>
    <name type="synonym">Hibiscus barbadensis</name>
    <dbReference type="NCBI Taxonomy" id="3634"/>
    <lineage>
        <taxon>Eukaryota</taxon>
        <taxon>Viridiplantae</taxon>
        <taxon>Streptophyta</taxon>
        <taxon>Embryophyta</taxon>
        <taxon>Tracheophyta</taxon>
        <taxon>Spermatophyta</taxon>
        <taxon>Magnoliopsida</taxon>
        <taxon>eudicotyledons</taxon>
        <taxon>Gunneridae</taxon>
        <taxon>Pentapetalae</taxon>
        <taxon>rosids</taxon>
        <taxon>malvids</taxon>
        <taxon>Malvales</taxon>
        <taxon>Malvaceae</taxon>
        <taxon>Malvoideae</taxon>
        <taxon>Gossypium</taxon>
    </lineage>
</organism>
<reference evidence="2 3" key="1">
    <citation type="submission" date="2015-01" db="EMBL/GenBank/DDBJ databases">
        <title>Genome of allotetraploid Gossypium barbadense reveals genomic plasticity and fiber elongation in cotton evolution.</title>
        <authorList>
            <person name="Chen X."/>
            <person name="Liu X."/>
            <person name="Zhao B."/>
            <person name="Zheng H."/>
            <person name="Hu Y."/>
            <person name="Lu G."/>
            <person name="Yang C."/>
            <person name="Chen J."/>
            <person name="Shan C."/>
            <person name="Zhang L."/>
            <person name="Zhou Y."/>
            <person name="Wang L."/>
            <person name="Guo W."/>
            <person name="Bai Y."/>
            <person name="Ruan J."/>
            <person name="Shangguan X."/>
            <person name="Mao Y."/>
            <person name="Jiang J."/>
            <person name="Zhu Y."/>
            <person name="Lei J."/>
            <person name="Kang H."/>
            <person name="Chen S."/>
            <person name="He X."/>
            <person name="Wang R."/>
            <person name="Wang Y."/>
            <person name="Chen J."/>
            <person name="Wang L."/>
            <person name="Yu S."/>
            <person name="Wang B."/>
            <person name="Wei J."/>
            <person name="Song S."/>
            <person name="Lu X."/>
            <person name="Gao Z."/>
            <person name="Gu W."/>
            <person name="Deng X."/>
            <person name="Ma D."/>
            <person name="Wang S."/>
            <person name="Liang W."/>
            <person name="Fang L."/>
            <person name="Cai C."/>
            <person name="Zhu X."/>
            <person name="Zhou B."/>
            <person name="Zhang Y."/>
            <person name="Chen Z."/>
            <person name="Xu S."/>
            <person name="Zhu R."/>
            <person name="Wang S."/>
            <person name="Zhang T."/>
            <person name="Zhao G."/>
        </authorList>
    </citation>
    <scope>NUCLEOTIDE SEQUENCE [LARGE SCALE GENOMIC DNA]</scope>
    <source>
        <strain evidence="3">cv. Xinhai21</strain>
        <tissue evidence="2">Leaf</tissue>
    </source>
</reference>
<feature type="compositionally biased region" description="Polar residues" evidence="1">
    <location>
        <begin position="1"/>
        <end position="11"/>
    </location>
</feature>
<dbReference type="EMBL" id="KZ671920">
    <property type="protein sequence ID" value="PPR80284.1"/>
    <property type="molecule type" value="Genomic_DNA"/>
</dbReference>
<sequence>MSDKVPSSSPTVAAAAKGGTDEPPPSTTAPANGGAKKTHLYNPTSRPTYRPQPHHVTVRGGTTVAGPPSKYSYSFF</sequence>
<gene>
    <name evidence="2" type="ORF">GOBAR_AA40437</name>
</gene>
<accession>A0A2P5S0S8</accession>
<evidence type="ECO:0000313" key="3">
    <source>
        <dbReference type="Proteomes" id="UP000239757"/>
    </source>
</evidence>
<dbReference type="Proteomes" id="UP000239757">
    <property type="component" value="Unassembled WGS sequence"/>
</dbReference>
<evidence type="ECO:0000313" key="2">
    <source>
        <dbReference type="EMBL" id="PPR80284.1"/>
    </source>
</evidence>
<dbReference type="AlphaFoldDB" id="A0A2P5S0S8"/>
<protein>
    <submittedName>
        <fullName evidence="2">Uncharacterized protein</fullName>
    </submittedName>
</protein>
<evidence type="ECO:0000256" key="1">
    <source>
        <dbReference type="SAM" id="MobiDB-lite"/>
    </source>
</evidence>
<name>A0A2P5S0S8_GOSBA</name>